<name>A0A835IAC4_9MAGN</name>
<evidence type="ECO:0008006" key="4">
    <source>
        <dbReference type="Google" id="ProtNLM"/>
    </source>
</evidence>
<dbReference type="AlphaFoldDB" id="A0A835IAC4"/>
<dbReference type="Proteomes" id="UP000631114">
    <property type="component" value="Unassembled WGS sequence"/>
</dbReference>
<organism evidence="2 3">
    <name type="scientific">Coptis chinensis</name>
    <dbReference type="NCBI Taxonomy" id="261450"/>
    <lineage>
        <taxon>Eukaryota</taxon>
        <taxon>Viridiplantae</taxon>
        <taxon>Streptophyta</taxon>
        <taxon>Embryophyta</taxon>
        <taxon>Tracheophyta</taxon>
        <taxon>Spermatophyta</taxon>
        <taxon>Magnoliopsida</taxon>
        <taxon>Ranunculales</taxon>
        <taxon>Ranunculaceae</taxon>
        <taxon>Coptidoideae</taxon>
        <taxon>Coptis</taxon>
    </lineage>
</organism>
<gene>
    <name evidence="2" type="ORF">IFM89_003147</name>
</gene>
<keyword evidence="3" id="KW-1185">Reference proteome</keyword>
<dbReference type="EMBL" id="JADFTS010000003">
    <property type="protein sequence ID" value="KAF9612672.1"/>
    <property type="molecule type" value="Genomic_DNA"/>
</dbReference>
<dbReference type="InterPro" id="IPR027417">
    <property type="entry name" value="P-loop_NTPase"/>
</dbReference>
<evidence type="ECO:0000313" key="3">
    <source>
        <dbReference type="Proteomes" id="UP000631114"/>
    </source>
</evidence>
<evidence type="ECO:0000313" key="2">
    <source>
        <dbReference type="EMBL" id="KAF9612672.1"/>
    </source>
</evidence>
<evidence type="ECO:0000256" key="1">
    <source>
        <dbReference type="ARBA" id="ARBA00022448"/>
    </source>
</evidence>
<sequence length="212" mass="23792">MLRGISGGQMKRVTIGEMLAGAAKALFMDEISIGLDSSTTFQIVNALRQTIHILQGTAVISLLQPALETYDLFYEIILISDGQIVYQGPRENVLEFFGLMGFQCPDRKGVADFFARNDKSKSHHATLTMKKFGVNKKEGTLKSLHHKRIFEDEEEQFCVHLQIDISEFQLTIMAFNASTLFLCTEMSCDDVADGGIYMGALFYSLLLHMLYL</sequence>
<accession>A0A835IAC4</accession>
<keyword evidence="1" id="KW-0813">Transport</keyword>
<proteinExistence type="predicted"/>
<dbReference type="Gene3D" id="3.40.50.300">
    <property type="entry name" value="P-loop containing nucleotide triphosphate hydrolases"/>
    <property type="match status" value="1"/>
</dbReference>
<reference evidence="2 3" key="1">
    <citation type="submission" date="2020-10" db="EMBL/GenBank/DDBJ databases">
        <title>The Coptis chinensis genome and diversification of protoberbering-type alkaloids.</title>
        <authorList>
            <person name="Wang B."/>
            <person name="Shu S."/>
            <person name="Song C."/>
            <person name="Liu Y."/>
        </authorList>
    </citation>
    <scope>NUCLEOTIDE SEQUENCE [LARGE SCALE GENOMIC DNA]</scope>
    <source>
        <strain evidence="2">HL-2020</strain>
        <tissue evidence="2">Leaf</tissue>
    </source>
</reference>
<dbReference type="PANTHER" id="PTHR19241">
    <property type="entry name" value="ATP-BINDING CASSETTE TRANSPORTER"/>
    <property type="match status" value="1"/>
</dbReference>
<comment type="caution">
    <text evidence="2">The sequence shown here is derived from an EMBL/GenBank/DDBJ whole genome shotgun (WGS) entry which is preliminary data.</text>
</comment>
<dbReference type="SUPFAM" id="SSF52540">
    <property type="entry name" value="P-loop containing nucleoside triphosphate hydrolases"/>
    <property type="match status" value="1"/>
</dbReference>
<protein>
    <recommendedName>
        <fullName evidence="4">ABC transporter family G domain-containing protein</fullName>
    </recommendedName>
</protein>
<dbReference type="OrthoDB" id="1300377at2759"/>